<feature type="domain" description="S1-like" evidence="6">
    <location>
        <begin position="1"/>
        <end position="72"/>
    </location>
</feature>
<accession>A0A6V8M5I6</accession>
<dbReference type="PROSITE" id="PS50832">
    <property type="entry name" value="S1_IF1_TYPE"/>
    <property type="match status" value="1"/>
</dbReference>
<dbReference type="PANTHER" id="PTHR33370">
    <property type="entry name" value="TRANSLATION INITIATION FACTOR IF-1, CHLOROPLASTIC"/>
    <property type="match status" value="1"/>
</dbReference>
<protein>
    <recommendedName>
        <fullName evidence="4 5">Translation initiation factor IF-1</fullName>
    </recommendedName>
</protein>
<keyword evidence="2 4" id="KW-0396">Initiation factor</keyword>
<keyword evidence="3 4" id="KW-0648">Protein biosynthesis</keyword>
<dbReference type="GO" id="GO:0019843">
    <property type="term" value="F:rRNA binding"/>
    <property type="evidence" value="ECO:0007669"/>
    <property type="project" value="UniProtKB-UniRule"/>
</dbReference>
<dbReference type="SMART" id="SM00316">
    <property type="entry name" value="S1"/>
    <property type="match status" value="1"/>
</dbReference>
<gene>
    <name evidence="7" type="primary">infA_2</name>
    <name evidence="4" type="synonym">infA</name>
    <name evidence="7" type="ORF">NNJEOMEG_03696</name>
</gene>
<reference evidence="7 8" key="1">
    <citation type="submission" date="2020-04" db="EMBL/GenBank/DDBJ databases">
        <authorList>
            <consortium name="Desulfovibrio sp. FSS-1 genome sequencing consortium"/>
            <person name="Shimoshige H."/>
            <person name="Kobayashi H."/>
            <person name="Maekawa T."/>
        </authorList>
    </citation>
    <scope>NUCLEOTIDE SEQUENCE [LARGE SCALE GENOMIC DNA]</scope>
    <source>
        <strain evidence="7 8">SIID29052-01</strain>
    </source>
</reference>
<dbReference type="RefSeq" id="WP_173086966.1">
    <property type="nucleotide sequence ID" value="NZ_BLTE01000024.1"/>
</dbReference>
<comment type="caution">
    <text evidence="7">The sequence shown here is derived from an EMBL/GenBank/DDBJ whole genome shotgun (WGS) entry which is preliminary data.</text>
</comment>
<dbReference type="NCBIfam" id="TIGR00008">
    <property type="entry name" value="infA"/>
    <property type="match status" value="1"/>
</dbReference>
<evidence type="ECO:0000256" key="1">
    <source>
        <dbReference type="ARBA" id="ARBA00010939"/>
    </source>
</evidence>
<dbReference type="EMBL" id="BLTE01000024">
    <property type="protein sequence ID" value="GFK95825.1"/>
    <property type="molecule type" value="Genomic_DNA"/>
</dbReference>
<sequence length="72" mass="7950">MAKEEGIEIPGVVQEALPGTVFEVKLETGQNVLAYLCGKMRKFRIKILPGDSVKVALSPYDLTKGRITFRAK</sequence>
<dbReference type="Gene3D" id="2.40.50.140">
    <property type="entry name" value="Nucleic acid-binding proteins"/>
    <property type="match status" value="1"/>
</dbReference>
<dbReference type="InterPro" id="IPR003029">
    <property type="entry name" value="S1_domain"/>
</dbReference>
<comment type="subcellular location">
    <subcellularLocation>
        <location evidence="4">Cytoplasm</location>
    </subcellularLocation>
</comment>
<evidence type="ECO:0000313" key="7">
    <source>
        <dbReference type="EMBL" id="GFK95825.1"/>
    </source>
</evidence>
<evidence type="ECO:0000256" key="4">
    <source>
        <dbReference type="HAMAP-Rule" id="MF_00075"/>
    </source>
</evidence>
<dbReference type="InterPro" id="IPR006196">
    <property type="entry name" value="RNA-binding_domain_S1_IF1"/>
</dbReference>
<dbReference type="InterPro" id="IPR012340">
    <property type="entry name" value="NA-bd_OB-fold"/>
</dbReference>
<dbReference type="InterPro" id="IPR004368">
    <property type="entry name" value="TIF_IF1"/>
</dbReference>
<proteinExistence type="inferred from homology"/>
<organism evidence="7 8">
    <name type="scientific">Fundidesulfovibrio magnetotacticus</name>
    <dbReference type="NCBI Taxonomy" id="2730080"/>
    <lineage>
        <taxon>Bacteria</taxon>
        <taxon>Pseudomonadati</taxon>
        <taxon>Thermodesulfobacteriota</taxon>
        <taxon>Desulfovibrionia</taxon>
        <taxon>Desulfovibrionales</taxon>
        <taxon>Desulfovibrionaceae</taxon>
        <taxon>Fundidesulfovibrio</taxon>
    </lineage>
</organism>
<comment type="function">
    <text evidence="4">One of the essential components for the initiation of protein synthesis. Stabilizes the binding of IF-2 and IF-3 on the 30S subunit to which N-formylmethionyl-tRNA(fMet) subsequently binds. Helps modulate mRNA selection, yielding the 30S pre-initiation complex (PIC). Upon addition of the 50S ribosomal subunit IF-1, IF-2 and IF-3 are released leaving the mature 70S translation initiation complex.</text>
</comment>
<dbReference type="GO" id="GO:0043022">
    <property type="term" value="F:ribosome binding"/>
    <property type="evidence" value="ECO:0007669"/>
    <property type="project" value="UniProtKB-UniRule"/>
</dbReference>
<evidence type="ECO:0000259" key="6">
    <source>
        <dbReference type="PROSITE" id="PS50832"/>
    </source>
</evidence>
<dbReference type="SUPFAM" id="SSF50249">
    <property type="entry name" value="Nucleic acid-binding proteins"/>
    <property type="match status" value="1"/>
</dbReference>
<dbReference type="FunFam" id="2.40.50.140:FF:000002">
    <property type="entry name" value="Translation initiation factor IF-1"/>
    <property type="match status" value="1"/>
</dbReference>
<comment type="subunit">
    <text evidence="4">Component of the 30S ribosomal translation pre-initiation complex which assembles on the 30S ribosome in the order IF-2 and IF-3, IF-1 and N-formylmethionyl-tRNA(fMet); mRNA recruitment can occur at any time during PIC assembly.</text>
</comment>
<comment type="similarity">
    <text evidence="1 4">Belongs to the IF-1 family.</text>
</comment>
<reference evidence="7 8" key="2">
    <citation type="submission" date="2020-05" db="EMBL/GenBank/DDBJ databases">
        <title>Draft genome sequence of Desulfovibrio sp. strainFSS-1.</title>
        <authorList>
            <person name="Shimoshige H."/>
            <person name="Kobayashi H."/>
            <person name="Maekawa T."/>
        </authorList>
    </citation>
    <scope>NUCLEOTIDE SEQUENCE [LARGE SCALE GENOMIC DNA]</scope>
    <source>
        <strain evidence="7 8">SIID29052-01</strain>
    </source>
</reference>
<dbReference type="Proteomes" id="UP000494245">
    <property type="component" value="Unassembled WGS sequence"/>
</dbReference>
<dbReference type="GO" id="GO:0005829">
    <property type="term" value="C:cytosol"/>
    <property type="evidence" value="ECO:0007669"/>
    <property type="project" value="TreeGrafter"/>
</dbReference>
<keyword evidence="4" id="KW-0694">RNA-binding</keyword>
<dbReference type="AlphaFoldDB" id="A0A6V8M5I6"/>
<name>A0A6V8M5I6_9BACT</name>
<evidence type="ECO:0000256" key="3">
    <source>
        <dbReference type="ARBA" id="ARBA00022917"/>
    </source>
</evidence>
<dbReference type="HAMAP" id="MF_00075">
    <property type="entry name" value="IF_1"/>
    <property type="match status" value="1"/>
</dbReference>
<keyword evidence="4" id="KW-0699">rRNA-binding</keyword>
<evidence type="ECO:0000313" key="8">
    <source>
        <dbReference type="Proteomes" id="UP000494245"/>
    </source>
</evidence>
<keyword evidence="8" id="KW-1185">Reference proteome</keyword>
<dbReference type="GO" id="GO:0003743">
    <property type="term" value="F:translation initiation factor activity"/>
    <property type="evidence" value="ECO:0007669"/>
    <property type="project" value="UniProtKB-UniRule"/>
</dbReference>
<evidence type="ECO:0000256" key="2">
    <source>
        <dbReference type="ARBA" id="ARBA00022540"/>
    </source>
</evidence>
<evidence type="ECO:0000256" key="5">
    <source>
        <dbReference type="NCBIfam" id="TIGR00008"/>
    </source>
</evidence>
<dbReference type="PANTHER" id="PTHR33370:SF1">
    <property type="entry name" value="TRANSLATION INITIATION FACTOR IF-1, CHLOROPLASTIC"/>
    <property type="match status" value="1"/>
</dbReference>
<dbReference type="Pfam" id="PF01176">
    <property type="entry name" value="eIF-1a"/>
    <property type="match status" value="1"/>
</dbReference>
<keyword evidence="4" id="KW-0963">Cytoplasm</keyword>
<dbReference type="CDD" id="cd04451">
    <property type="entry name" value="S1_IF1"/>
    <property type="match status" value="1"/>
</dbReference>